<name>A0A2A2I8T8_9BACI</name>
<accession>A0A2A2I8T8</accession>
<evidence type="ECO:0000313" key="1">
    <source>
        <dbReference type="EMBL" id="PAV27736.1"/>
    </source>
</evidence>
<organism evidence="1 2">
    <name type="scientific">Virgibacillus profundi</name>
    <dbReference type="NCBI Taxonomy" id="2024555"/>
    <lineage>
        <taxon>Bacteria</taxon>
        <taxon>Bacillati</taxon>
        <taxon>Bacillota</taxon>
        <taxon>Bacilli</taxon>
        <taxon>Bacillales</taxon>
        <taxon>Bacillaceae</taxon>
        <taxon>Virgibacillus</taxon>
    </lineage>
</organism>
<sequence length="177" mass="19358">DGDETNRETVTVEGTVSDANLDYVEVNGREAAVTDGSYSKRILLDEGENTIEVVSADLAGNISEESVTIDVDFTQPEIENLTPTEDVYINAGESVKFEFDSEPGLRATYFIHMPLTNTVANATELPMMETSEGHYVGYWTATSNAFAEGAVIEVKIVDDFGNETREQAEGKLFINVD</sequence>
<comment type="caution">
    <text evidence="1">The sequence shown here is derived from an EMBL/GenBank/DDBJ whole genome shotgun (WGS) entry which is preliminary data.</text>
</comment>
<evidence type="ECO:0000313" key="2">
    <source>
        <dbReference type="Proteomes" id="UP000218887"/>
    </source>
</evidence>
<protein>
    <recommendedName>
        <fullName evidence="3">Bacterial Ig-like domain-containing protein</fullName>
    </recommendedName>
</protein>
<reference evidence="1 2" key="1">
    <citation type="submission" date="2017-08" db="EMBL/GenBank/DDBJ databases">
        <title>Virgibacillus indicus sp. nov. and Virgibacillus profoundi sp. nov, two moderately halophilic bacteria isolated from marine sediment by using the Microfluidic Streak Plate.</title>
        <authorList>
            <person name="Xu B."/>
            <person name="Hu B."/>
            <person name="Wang J."/>
            <person name="Zhu Y."/>
            <person name="Huang L."/>
            <person name="Du W."/>
            <person name="Huang Y."/>
        </authorList>
    </citation>
    <scope>NUCLEOTIDE SEQUENCE [LARGE SCALE GENOMIC DNA]</scope>
    <source>
        <strain evidence="1 2">IO3-P3-H5</strain>
    </source>
</reference>
<keyword evidence="2" id="KW-1185">Reference proteome</keyword>
<dbReference type="InterPro" id="IPR013783">
    <property type="entry name" value="Ig-like_fold"/>
</dbReference>
<feature type="non-terminal residue" evidence="1">
    <location>
        <position position="1"/>
    </location>
</feature>
<dbReference type="Gene3D" id="2.60.40.10">
    <property type="entry name" value="Immunoglobulins"/>
    <property type="match status" value="1"/>
</dbReference>
<dbReference type="Proteomes" id="UP000218887">
    <property type="component" value="Unassembled WGS sequence"/>
</dbReference>
<proteinExistence type="predicted"/>
<dbReference type="Pfam" id="PF09136">
    <property type="entry name" value="Glucodextran_B"/>
    <property type="match status" value="1"/>
</dbReference>
<dbReference type="EMBL" id="NPOA01000021">
    <property type="protein sequence ID" value="PAV27736.1"/>
    <property type="molecule type" value="Genomic_DNA"/>
</dbReference>
<evidence type="ECO:0008006" key="3">
    <source>
        <dbReference type="Google" id="ProtNLM"/>
    </source>
</evidence>
<gene>
    <name evidence="1" type="ORF">CIL05_20545</name>
</gene>
<dbReference type="AlphaFoldDB" id="A0A2A2I8T8"/>